<dbReference type="AlphaFoldDB" id="A0A1Q6FDA7"/>
<gene>
    <name evidence="7" type="primary">aroA</name>
    <name evidence="9" type="ORF">BHV66_02040</name>
</gene>
<dbReference type="GO" id="GO:0005737">
    <property type="term" value="C:cytoplasm"/>
    <property type="evidence" value="ECO:0007669"/>
    <property type="project" value="UniProtKB-SubCell"/>
</dbReference>
<comment type="subcellular location">
    <subcellularLocation>
        <location evidence="7">Cytoplasm</location>
    </subcellularLocation>
</comment>
<feature type="binding site" evidence="7">
    <location>
        <position position="89"/>
    </location>
    <ligand>
        <name>phosphoenolpyruvate</name>
        <dbReference type="ChEBI" id="CHEBI:58702"/>
    </ligand>
</feature>
<feature type="binding site" evidence="7">
    <location>
        <position position="400"/>
    </location>
    <ligand>
        <name>phosphoenolpyruvate</name>
        <dbReference type="ChEBI" id="CHEBI:58702"/>
    </ligand>
</feature>
<feature type="binding site" evidence="7">
    <location>
        <position position="332"/>
    </location>
    <ligand>
        <name>phosphoenolpyruvate</name>
        <dbReference type="ChEBI" id="CHEBI:58702"/>
    </ligand>
</feature>
<feature type="binding site" evidence="7">
    <location>
        <position position="20"/>
    </location>
    <ligand>
        <name>phosphoenolpyruvate</name>
        <dbReference type="ChEBI" id="CHEBI:58702"/>
    </ligand>
</feature>
<comment type="function">
    <text evidence="7">Catalyzes the transfer of the enolpyruvyl moiety of phosphoenolpyruvate (PEP) to the 5-hydroxyl of shikimate-3-phosphate (S3P) to produce enolpyruvyl shikimate-3-phosphate and inorganic phosphate.</text>
</comment>
<dbReference type="SUPFAM" id="SSF55205">
    <property type="entry name" value="EPT/RTPC-like"/>
    <property type="match status" value="1"/>
</dbReference>
<keyword evidence="4 7" id="KW-0808">Transferase</keyword>
<evidence type="ECO:0000313" key="10">
    <source>
        <dbReference type="Proteomes" id="UP000187417"/>
    </source>
</evidence>
<sequence>MDQSVPPGRVRGICIPPCSKSYAQRALAASLLAEGTSRLHNIEFCDDTRSAIRCIEALGARVRRTGERTLEIDGGLSPAGDRLYVGQSGLSTRLFTPIASLCDTPIGVVGEGPLLHRSFRTMIRTLRALGVRVHDRNDHLPLHIQGPIRGGEVQIEGLVSSQFITGLLLALPIAEEETTIHVPHVILTPYIDITIDTAERFGIEILHKDYKEFYVAGGQRYRPAEFEIESDWSAAAFLLVAGAVAGEVTIRNLSVLSRQADTAVMTALVRAGASVIDEGDTITVAHRPLQAFSFDATQCPGLFPALAALAASAEGTSVIKGTSRLENKEGNRAESIREEYAKLGIEVDLDEEDTMKIRGGRIRGGHVHSHDDHRIAMSLAVAALNADTPVVIENPACVAKSFPDFFERLESLRTAE</sequence>
<dbReference type="InterPro" id="IPR006264">
    <property type="entry name" value="EPSP_synthase"/>
</dbReference>
<feature type="binding site" evidence="7">
    <location>
        <position position="328"/>
    </location>
    <ligand>
        <name>3-phosphoshikimate</name>
        <dbReference type="ChEBI" id="CHEBI:145989"/>
    </ligand>
</feature>
<evidence type="ECO:0000256" key="6">
    <source>
        <dbReference type="ARBA" id="ARBA00044633"/>
    </source>
</evidence>
<name>A0A1Q6FDA7_9BACT</name>
<organism evidence="9 10">
    <name type="scientific">Alistipes putredinis</name>
    <dbReference type="NCBI Taxonomy" id="28117"/>
    <lineage>
        <taxon>Bacteria</taxon>
        <taxon>Pseudomonadati</taxon>
        <taxon>Bacteroidota</taxon>
        <taxon>Bacteroidia</taxon>
        <taxon>Bacteroidales</taxon>
        <taxon>Rikenellaceae</taxon>
        <taxon>Alistipes</taxon>
    </lineage>
</organism>
<dbReference type="InterPro" id="IPR036968">
    <property type="entry name" value="Enolpyruvate_Tfrase_sf"/>
</dbReference>
<dbReference type="CDD" id="cd01556">
    <property type="entry name" value="EPSP_synthase"/>
    <property type="match status" value="1"/>
</dbReference>
<accession>A0A1Q6FDA7</accession>
<dbReference type="PANTHER" id="PTHR21090:SF5">
    <property type="entry name" value="PENTAFUNCTIONAL AROM POLYPEPTIDE"/>
    <property type="match status" value="1"/>
</dbReference>
<dbReference type="GO" id="GO:0009073">
    <property type="term" value="P:aromatic amino acid family biosynthetic process"/>
    <property type="evidence" value="ECO:0007669"/>
    <property type="project" value="UniProtKB-KW"/>
</dbReference>
<comment type="subunit">
    <text evidence="7">Monomer.</text>
</comment>
<dbReference type="InterPro" id="IPR001986">
    <property type="entry name" value="Enolpyruvate_Tfrase_dom"/>
</dbReference>
<evidence type="ECO:0000256" key="1">
    <source>
        <dbReference type="ARBA" id="ARBA00004811"/>
    </source>
</evidence>
<evidence type="ECO:0000256" key="7">
    <source>
        <dbReference type="HAMAP-Rule" id="MF_00210"/>
    </source>
</evidence>
<dbReference type="STRING" id="28117.BHV66_02040"/>
<dbReference type="GO" id="GO:0008652">
    <property type="term" value="P:amino acid biosynthetic process"/>
    <property type="evidence" value="ECO:0007669"/>
    <property type="project" value="UniProtKB-KW"/>
</dbReference>
<keyword evidence="5 7" id="KW-0057">Aromatic amino acid biosynthesis</keyword>
<dbReference type="UniPathway" id="UPA00053">
    <property type="reaction ID" value="UER00089"/>
</dbReference>
<proteinExistence type="inferred from homology"/>
<dbReference type="PIRSF" id="PIRSF000505">
    <property type="entry name" value="EPSPS"/>
    <property type="match status" value="1"/>
</dbReference>
<feature type="binding site" evidence="7">
    <location>
        <position position="162"/>
    </location>
    <ligand>
        <name>phosphoenolpyruvate</name>
        <dbReference type="ChEBI" id="CHEBI:58702"/>
    </ligand>
</feature>
<dbReference type="NCBIfam" id="TIGR01356">
    <property type="entry name" value="aroA"/>
    <property type="match status" value="1"/>
</dbReference>
<dbReference type="PANTHER" id="PTHR21090">
    <property type="entry name" value="AROM/DEHYDROQUINATE SYNTHASE"/>
    <property type="match status" value="1"/>
</dbReference>
<feature type="binding site" evidence="7">
    <location>
        <position position="374"/>
    </location>
    <ligand>
        <name>phosphoenolpyruvate</name>
        <dbReference type="ChEBI" id="CHEBI:58702"/>
    </ligand>
</feature>
<evidence type="ECO:0000256" key="2">
    <source>
        <dbReference type="ARBA" id="ARBA00009948"/>
    </source>
</evidence>
<dbReference type="RefSeq" id="WP_278338974.1">
    <property type="nucleotide sequence ID" value="NZ_DBGBHC010000032.1"/>
</dbReference>
<dbReference type="Gene3D" id="3.65.10.10">
    <property type="entry name" value="Enolpyruvate transferase domain"/>
    <property type="match status" value="2"/>
</dbReference>
<keyword evidence="7" id="KW-0963">Cytoplasm</keyword>
<comment type="caution">
    <text evidence="7">Lacks conserved residue(s) required for the propagation of feature annotation.</text>
</comment>
<dbReference type="EC" id="2.5.1.19" evidence="7"/>
<feature type="binding site" evidence="7">
    <location>
        <position position="21"/>
    </location>
    <ligand>
        <name>3-phosphoshikimate</name>
        <dbReference type="ChEBI" id="CHEBI:145989"/>
    </ligand>
</feature>
<comment type="pathway">
    <text evidence="1 7">Metabolic intermediate biosynthesis; chorismate biosynthesis; chorismate from D-erythrose 4-phosphate and phosphoenolpyruvate: step 6/7.</text>
</comment>
<feature type="binding site" evidence="7">
    <location>
        <position position="20"/>
    </location>
    <ligand>
        <name>3-phosphoshikimate</name>
        <dbReference type="ChEBI" id="CHEBI:145989"/>
    </ligand>
</feature>
<dbReference type="InterPro" id="IPR013792">
    <property type="entry name" value="RNA3'P_cycl/enolpyr_Trfase_a/b"/>
</dbReference>
<evidence type="ECO:0000256" key="4">
    <source>
        <dbReference type="ARBA" id="ARBA00022679"/>
    </source>
</evidence>
<feature type="domain" description="Enolpyruvate transferase" evidence="8">
    <location>
        <begin position="7"/>
        <end position="409"/>
    </location>
</feature>
<dbReference type="Pfam" id="PF00275">
    <property type="entry name" value="EPSP_synthase"/>
    <property type="match status" value="1"/>
</dbReference>
<comment type="caution">
    <text evidence="9">The sequence shown here is derived from an EMBL/GenBank/DDBJ whole genome shotgun (WGS) entry which is preliminary data.</text>
</comment>
<dbReference type="Proteomes" id="UP000187417">
    <property type="component" value="Unassembled WGS sequence"/>
</dbReference>
<keyword evidence="3 7" id="KW-0028">Amino-acid biosynthesis</keyword>
<dbReference type="GO" id="GO:0009423">
    <property type="term" value="P:chorismate biosynthetic process"/>
    <property type="evidence" value="ECO:0007669"/>
    <property type="project" value="UniProtKB-UniRule"/>
</dbReference>
<feature type="binding site" evidence="7">
    <location>
        <position position="162"/>
    </location>
    <ligand>
        <name>3-phosphoshikimate</name>
        <dbReference type="ChEBI" id="CHEBI:145989"/>
    </ligand>
</feature>
<feature type="binding site" evidence="7">
    <location>
        <position position="161"/>
    </location>
    <ligand>
        <name>3-phosphoshikimate</name>
        <dbReference type="ChEBI" id="CHEBI:145989"/>
    </ligand>
</feature>
<evidence type="ECO:0000313" key="9">
    <source>
        <dbReference type="EMBL" id="OKY96849.1"/>
    </source>
</evidence>
<dbReference type="GO" id="GO:0003866">
    <property type="term" value="F:3-phosphoshikimate 1-carboxyvinyltransferase activity"/>
    <property type="evidence" value="ECO:0007669"/>
    <property type="project" value="UniProtKB-UniRule"/>
</dbReference>
<dbReference type="HAMAP" id="MF_00210">
    <property type="entry name" value="EPSP_synth"/>
    <property type="match status" value="1"/>
</dbReference>
<evidence type="ECO:0000256" key="5">
    <source>
        <dbReference type="ARBA" id="ARBA00023141"/>
    </source>
</evidence>
<feature type="binding site" evidence="7">
    <location>
        <position position="117"/>
    </location>
    <ligand>
        <name>phosphoenolpyruvate</name>
        <dbReference type="ChEBI" id="CHEBI:58702"/>
    </ligand>
</feature>
<comment type="catalytic activity">
    <reaction evidence="6">
        <text>3-phosphoshikimate + phosphoenolpyruvate = 5-O-(1-carboxyvinyl)-3-phosphoshikimate + phosphate</text>
        <dbReference type="Rhea" id="RHEA:21256"/>
        <dbReference type="ChEBI" id="CHEBI:43474"/>
        <dbReference type="ChEBI" id="CHEBI:57701"/>
        <dbReference type="ChEBI" id="CHEBI:58702"/>
        <dbReference type="ChEBI" id="CHEBI:145989"/>
        <dbReference type="EC" id="2.5.1.19"/>
    </reaction>
    <physiologicalReaction direction="left-to-right" evidence="6">
        <dbReference type="Rhea" id="RHEA:21257"/>
    </physiologicalReaction>
</comment>
<feature type="binding site" evidence="7">
    <location>
        <position position="160"/>
    </location>
    <ligand>
        <name>3-phosphoshikimate</name>
        <dbReference type="ChEBI" id="CHEBI:145989"/>
    </ligand>
</feature>
<evidence type="ECO:0000256" key="3">
    <source>
        <dbReference type="ARBA" id="ARBA00022605"/>
    </source>
</evidence>
<dbReference type="EMBL" id="MNQH01000001">
    <property type="protein sequence ID" value="OKY96849.1"/>
    <property type="molecule type" value="Genomic_DNA"/>
</dbReference>
<reference evidence="9 10" key="1">
    <citation type="journal article" date="2016" name="Nat. Biotechnol.">
        <title>Measurement of bacterial replication rates in microbial communities.</title>
        <authorList>
            <person name="Brown C.T."/>
            <person name="Olm M.R."/>
            <person name="Thomas B.C."/>
            <person name="Banfield J.F."/>
        </authorList>
    </citation>
    <scope>NUCLEOTIDE SEQUENCE [LARGE SCALE GENOMIC DNA]</scope>
    <source>
        <strain evidence="9">CAG:67_53_122</strain>
    </source>
</reference>
<comment type="similarity">
    <text evidence="2 7">Belongs to the EPSP synthase family.</text>
</comment>
<evidence type="ECO:0000259" key="8">
    <source>
        <dbReference type="Pfam" id="PF00275"/>
    </source>
</evidence>
<feature type="binding site" evidence="7">
    <location>
        <position position="25"/>
    </location>
    <ligand>
        <name>3-phosphoshikimate</name>
        <dbReference type="ChEBI" id="CHEBI:145989"/>
    </ligand>
</feature>
<protein>
    <recommendedName>
        <fullName evidence="7">3-phosphoshikimate 1-carboxyvinyltransferase</fullName>
        <ecNumber evidence="7">2.5.1.19</ecNumber>
    </recommendedName>
    <alternativeName>
        <fullName evidence="7">5-enolpyruvylshikimate-3-phosphate synthase</fullName>
        <shortName evidence="7">EPSP synthase</shortName>
        <shortName evidence="7">EPSPS</shortName>
    </alternativeName>
</protein>